<reference evidence="2 3" key="1">
    <citation type="journal article" date="2012" name="Genome Biol.">
        <title>Genome and low-iron response of an oceanic diatom adapted to chronic iron limitation.</title>
        <authorList>
            <person name="Lommer M."/>
            <person name="Specht M."/>
            <person name="Roy A.S."/>
            <person name="Kraemer L."/>
            <person name="Andreson R."/>
            <person name="Gutowska M.A."/>
            <person name="Wolf J."/>
            <person name="Bergner S.V."/>
            <person name="Schilhabel M.B."/>
            <person name="Klostermeier U.C."/>
            <person name="Beiko R.G."/>
            <person name="Rosenstiel P."/>
            <person name="Hippler M."/>
            <person name="Laroche J."/>
        </authorList>
    </citation>
    <scope>NUCLEOTIDE SEQUENCE [LARGE SCALE GENOMIC DNA]</scope>
    <source>
        <strain evidence="2 3">CCMP1005</strain>
    </source>
</reference>
<dbReference type="AlphaFoldDB" id="K0R5P8"/>
<name>K0R5P8_THAOC</name>
<feature type="compositionally biased region" description="Basic and acidic residues" evidence="1">
    <location>
        <begin position="112"/>
        <end position="127"/>
    </location>
</feature>
<sequence length="226" mass="23461">PRPGREGGAVRIRPPRAGGTTSPGEEPGGDGSGDDRRAVGAPHRAPARGGGPGSARRSTDPAEMRSPGGRTSPPREDLARGDKKHVPSRPRRQKLSSAAPEGGPSARNGGHQTKEHDEAVSEHRSEMNSDDEDFLDPNEEETTFRKATGAEAGGSTRRRGAGGHGKHSKIVQSEPEAGGAARRRELRAEAAQFLPCGAVTLAGRAGCSRPRPGGRTAGGTREESAN</sequence>
<gene>
    <name evidence="2" type="ORF">THAOC_37588</name>
</gene>
<feature type="compositionally biased region" description="Basic residues" evidence="1">
    <location>
        <begin position="156"/>
        <end position="169"/>
    </location>
</feature>
<comment type="caution">
    <text evidence="2">The sequence shown here is derived from an EMBL/GenBank/DDBJ whole genome shotgun (WGS) entry which is preliminary data.</text>
</comment>
<evidence type="ECO:0000313" key="3">
    <source>
        <dbReference type="Proteomes" id="UP000266841"/>
    </source>
</evidence>
<dbReference type="Proteomes" id="UP000266841">
    <property type="component" value="Unassembled WGS sequence"/>
</dbReference>
<feature type="non-terminal residue" evidence="2">
    <location>
        <position position="1"/>
    </location>
</feature>
<evidence type="ECO:0000256" key="1">
    <source>
        <dbReference type="SAM" id="MobiDB-lite"/>
    </source>
</evidence>
<feature type="region of interest" description="Disordered" evidence="1">
    <location>
        <begin position="1"/>
        <end position="183"/>
    </location>
</feature>
<feature type="compositionally biased region" description="Acidic residues" evidence="1">
    <location>
        <begin position="128"/>
        <end position="141"/>
    </location>
</feature>
<keyword evidence="3" id="KW-1185">Reference proteome</keyword>
<accession>K0R5P8</accession>
<dbReference type="EMBL" id="AGNL01050447">
    <property type="protein sequence ID" value="EJK43921.1"/>
    <property type="molecule type" value="Genomic_DNA"/>
</dbReference>
<protein>
    <submittedName>
        <fullName evidence="2">Uncharacterized protein</fullName>
    </submittedName>
</protein>
<proteinExistence type="predicted"/>
<feature type="region of interest" description="Disordered" evidence="1">
    <location>
        <begin position="202"/>
        <end position="226"/>
    </location>
</feature>
<evidence type="ECO:0000313" key="2">
    <source>
        <dbReference type="EMBL" id="EJK43921.1"/>
    </source>
</evidence>
<organism evidence="2 3">
    <name type="scientific">Thalassiosira oceanica</name>
    <name type="common">Marine diatom</name>
    <dbReference type="NCBI Taxonomy" id="159749"/>
    <lineage>
        <taxon>Eukaryota</taxon>
        <taxon>Sar</taxon>
        <taxon>Stramenopiles</taxon>
        <taxon>Ochrophyta</taxon>
        <taxon>Bacillariophyta</taxon>
        <taxon>Coscinodiscophyceae</taxon>
        <taxon>Thalassiosirophycidae</taxon>
        <taxon>Thalassiosirales</taxon>
        <taxon>Thalassiosiraceae</taxon>
        <taxon>Thalassiosira</taxon>
    </lineage>
</organism>
<feature type="compositionally biased region" description="Basic and acidic residues" evidence="1">
    <location>
        <begin position="73"/>
        <end position="85"/>
    </location>
</feature>